<evidence type="ECO:0000256" key="8">
    <source>
        <dbReference type="SAM" id="SignalP"/>
    </source>
</evidence>
<feature type="chain" id="PRO_5036692601" description="sn-glycerol-3-phosphate-binding periplasmic protein UgpB" evidence="8">
    <location>
        <begin position="26"/>
        <end position="440"/>
    </location>
</feature>
<dbReference type="AlphaFoldDB" id="A0A952KHF5"/>
<name>A0A952KHF5_9PROT</name>
<evidence type="ECO:0000256" key="4">
    <source>
        <dbReference type="ARBA" id="ARBA00017470"/>
    </source>
</evidence>
<evidence type="ECO:0000313" key="9">
    <source>
        <dbReference type="EMBL" id="MBW8728390.1"/>
    </source>
</evidence>
<dbReference type="InterPro" id="IPR006059">
    <property type="entry name" value="SBP"/>
</dbReference>
<evidence type="ECO:0000256" key="5">
    <source>
        <dbReference type="ARBA" id="ARBA00022448"/>
    </source>
</evidence>
<keyword evidence="6 8" id="KW-0732">Signal</keyword>
<comment type="similarity">
    <text evidence="2">Belongs to the bacterial solute-binding protein 1 family.</text>
</comment>
<dbReference type="EMBL" id="JAEKLZ010000400">
    <property type="protein sequence ID" value="MBW8728390.1"/>
    <property type="molecule type" value="Genomic_DNA"/>
</dbReference>
<organism evidence="9 10">
    <name type="scientific">Inquilinus limosus</name>
    <dbReference type="NCBI Taxonomy" id="171674"/>
    <lineage>
        <taxon>Bacteria</taxon>
        <taxon>Pseudomonadati</taxon>
        <taxon>Pseudomonadota</taxon>
        <taxon>Alphaproteobacteria</taxon>
        <taxon>Rhodospirillales</taxon>
        <taxon>Rhodospirillaceae</taxon>
        <taxon>Inquilinus</taxon>
    </lineage>
</organism>
<sequence>MSELKSLAMAAGFLAAVLAAAPAPAQDRKPISWWYETITPENRDLLQSMLVEPFNAAHPDQELSVDIRGTELDKQLRVALLSGSGPDIVYTAGPSYVAAMAQAGQLLPLDDYAARLGWNDRLLPLFIELGRYNGKLYALPKTYETLGLFYNKTLFDQNGWQPPKTIAELETLAEAMKAKGLVPFAAGNADWRPANEHYVSLVFNSIAGPDNVYKALKGEIPWTAEPFVRSIDTLNKWWQAGYFGPNYFSLTGEQAFAQVATGQAGMAPTGTWNFQNVPRYFPASNAVPAFAGFPSADGVPYPIYALGIGSTFSIAATSQNPDGAAAVIDRVFSDDFYGQINSVWQGEWNTPLKDLSKVKMADTVLPLYTDTMKTLAASVGAGQYGYTTWTFLPPATDTYLVSGVEEVWLGRITTAQFLEKLDATFQQEKAQGKVPAVPAR</sequence>
<dbReference type="PANTHER" id="PTHR43649">
    <property type="entry name" value="ARABINOSE-BINDING PROTEIN-RELATED"/>
    <property type="match status" value="1"/>
</dbReference>
<comment type="caution">
    <text evidence="9">The sequence shown here is derived from an EMBL/GenBank/DDBJ whole genome shotgun (WGS) entry which is preliminary data.</text>
</comment>
<evidence type="ECO:0000256" key="6">
    <source>
        <dbReference type="ARBA" id="ARBA00022729"/>
    </source>
</evidence>
<dbReference type="InterPro" id="IPR050490">
    <property type="entry name" value="Bact_solute-bd_prot1"/>
</dbReference>
<evidence type="ECO:0000256" key="1">
    <source>
        <dbReference type="ARBA" id="ARBA00004418"/>
    </source>
</evidence>
<gene>
    <name evidence="9" type="ORF">JF625_25020</name>
</gene>
<dbReference type="PANTHER" id="PTHR43649:SF31">
    <property type="entry name" value="SN-GLYCEROL-3-PHOSPHATE-BINDING PERIPLASMIC PROTEIN UGPB"/>
    <property type="match status" value="1"/>
</dbReference>
<proteinExistence type="inferred from homology"/>
<reference evidence="9" key="1">
    <citation type="submission" date="2020-06" db="EMBL/GenBank/DDBJ databases">
        <title>Stable isotope informed genome-resolved metagenomics uncovers potential trophic interactions in rhizosphere soil.</title>
        <authorList>
            <person name="Starr E.P."/>
            <person name="Shi S."/>
            <person name="Blazewicz S.J."/>
            <person name="Koch B.J."/>
            <person name="Probst A.J."/>
            <person name="Hungate B.A."/>
            <person name="Pett-Ridge J."/>
            <person name="Firestone M.K."/>
            <person name="Banfield J.F."/>
        </authorList>
    </citation>
    <scope>NUCLEOTIDE SEQUENCE</scope>
    <source>
        <strain evidence="9">YM_69_17</strain>
    </source>
</reference>
<comment type="subunit">
    <text evidence="3">The complex is composed of two ATP-binding proteins (UgpC), two transmembrane proteins (UgpA and UgpE) and a solute-binding protein (UgpB).</text>
</comment>
<dbReference type="Pfam" id="PF01547">
    <property type="entry name" value="SBP_bac_1"/>
    <property type="match status" value="1"/>
</dbReference>
<feature type="signal peptide" evidence="8">
    <location>
        <begin position="1"/>
        <end position="25"/>
    </location>
</feature>
<evidence type="ECO:0000313" key="10">
    <source>
        <dbReference type="Proteomes" id="UP000700706"/>
    </source>
</evidence>
<dbReference type="SUPFAM" id="SSF53850">
    <property type="entry name" value="Periplasmic binding protein-like II"/>
    <property type="match status" value="1"/>
</dbReference>
<dbReference type="GO" id="GO:0042597">
    <property type="term" value="C:periplasmic space"/>
    <property type="evidence" value="ECO:0007669"/>
    <property type="project" value="UniProtKB-SubCell"/>
</dbReference>
<comment type="function">
    <text evidence="7">Part of the ABC transporter complex UgpBAEC involved in sn-glycerol-3-phosphate (G3P) import. Binds G3P.</text>
</comment>
<protein>
    <recommendedName>
        <fullName evidence="4">sn-glycerol-3-phosphate-binding periplasmic protein UgpB</fullName>
    </recommendedName>
</protein>
<dbReference type="Gene3D" id="3.40.190.10">
    <property type="entry name" value="Periplasmic binding protein-like II"/>
    <property type="match status" value="2"/>
</dbReference>
<evidence type="ECO:0000256" key="7">
    <source>
        <dbReference type="ARBA" id="ARBA00034473"/>
    </source>
</evidence>
<accession>A0A952KHF5</accession>
<dbReference type="Proteomes" id="UP000700706">
    <property type="component" value="Unassembled WGS sequence"/>
</dbReference>
<keyword evidence="5" id="KW-0813">Transport</keyword>
<evidence type="ECO:0000256" key="2">
    <source>
        <dbReference type="ARBA" id="ARBA00008520"/>
    </source>
</evidence>
<comment type="subcellular location">
    <subcellularLocation>
        <location evidence="1">Periplasm</location>
    </subcellularLocation>
</comment>
<evidence type="ECO:0000256" key="3">
    <source>
        <dbReference type="ARBA" id="ARBA00011557"/>
    </source>
</evidence>